<organism evidence="4 5">
    <name type="scientific">Perilla frutescens var. hirtella</name>
    <name type="common">Perilla citriodora</name>
    <name type="synonym">Perilla setoyensis</name>
    <dbReference type="NCBI Taxonomy" id="608512"/>
    <lineage>
        <taxon>Eukaryota</taxon>
        <taxon>Viridiplantae</taxon>
        <taxon>Streptophyta</taxon>
        <taxon>Embryophyta</taxon>
        <taxon>Tracheophyta</taxon>
        <taxon>Spermatophyta</taxon>
        <taxon>Magnoliopsida</taxon>
        <taxon>eudicotyledons</taxon>
        <taxon>Gunneridae</taxon>
        <taxon>Pentapetalae</taxon>
        <taxon>asterids</taxon>
        <taxon>lamiids</taxon>
        <taxon>Lamiales</taxon>
        <taxon>Lamiaceae</taxon>
        <taxon>Nepetoideae</taxon>
        <taxon>Elsholtzieae</taxon>
        <taxon>Perilla</taxon>
    </lineage>
</organism>
<dbReference type="CDD" id="cd16100">
    <property type="entry name" value="ARID"/>
    <property type="match status" value="1"/>
</dbReference>
<dbReference type="Pfam" id="PF01388">
    <property type="entry name" value="ARID"/>
    <property type="match status" value="1"/>
</dbReference>
<evidence type="ECO:0000313" key="4">
    <source>
        <dbReference type="EMBL" id="KAH6836177.1"/>
    </source>
</evidence>
<evidence type="ECO:0000259" key="3">
    <source>
        <dbReference type="PROSITE" id="PS51156"/>
    </source>
</evidence>
<dbReference type="Proteomes" id="UP001190926">
    <property type="component" value="Unassembled WGS sequence"/>
</dbReference>
<evidence type="ECO:0000256" key="1">
    <source>
        <dbReference type="ARBA" id="ARBA00023242"/>
    </source>
</evidence>
<name>A0AAD4JLS9_PERFH</name>
<dbReference type="SUPFAM" id="SSF46774">
    <property type="entry name" value="ARID-like"/>
    <property type="match status" value="1"/>
</dbReference>
<dbReference type="PROSITE" id="PS51011">
    <property type="entry name" value="ARID"/>
    <property type="match status" value="1"/>
</dbReference>
<evidence type="ECO:0000313" key="5">
    <source>
        <dbReference type="Proteomes" id="UP001190926"/>
    </source>
</evidence>
<gene>
    <name evidence="4" type="ORF">C2S53_020012</name>
</gene>
<proteinExistence type="predicted"/>
<accession>A0AAD4JLS9</accession>
<comment type="caution">
    <text evidence="4">The sequence shown here is derived from an EMBL/GenBank/DDBJ whole genome shotgun (WGS) entry which is preliminary data.</text>
</comment>
<evidence type="ECO:0000259" key="2">
    <source>
        <dbReference type="PROSITE" id="PS51011"/>
    </source>
</evidence>
<dbReference type="PROSITE" id="PS51156">
    <property type="entry name" value="ELM2"/>
    <property type="match status" value="1"/>
</dbReference>
<dbReference type="AlphaFoldDB" id="A0AAD4JLS9"/>
<dbReference type="SMART" id="SM00501">
    <property type="entry name" value="BRIGHT"/>
    <property type="match status" value="1"/>
</dbReference>
<dbReference type="Gene3D" id="1.10.150.60">
    <property type="entry name" value="ARID DNA-binding domain"/>
    <property type="match status" value="1"/>
</dbReference>
<dbReference type="InterPro" id="IPR001606">
    <property type="entry name" value="ARID_dom"/>
</dbReference>
<dbReference type="InterPro" id="IPR000949">
    <property type="entry name" value="ELM2_dom"/>
</dbReference>
<dbReference type="SMART" id="SM01014">
    <property type="entry name" value="ARID"/>
    <property type="match status" value="1"/>
</dbReference>
<dbReference type="PANTHER" id="PTHR46410">
    <property type="entry name" value="AT-RICH INTERACTIVE DOMAIN-CONTAINING PROTEIN 2"/>
    <property type="match status" value="1"/>
</dbReference>
<protein>
    <recommendedName>
        <fullName evidence="6">ARID domain-containing protein</fullName>
    </recommendedName>
</protein>
<dbReference type="EMBL" id="SDAM02000023">
    <property type="protein sequence ID" value="KAH6836177.1"/>
    <property type="molecule type" value="Genomic_DNA"/>
</dbReference>
<dbReference type="PANTHER" id="PTHR46410:SF20">
    <property type="entry name" value="AT-RICH INTERACTIVE DOMAIN-CONTAINING PROTEIN 2-LIKE ISOFORM X1"/>
    <property type="match status" value="1"/>
</dbReference>
<dbReference type="GO" id="GO:0003677">
    <property type="term" value="F:DNA binding"/>
    <property type="evidence" value="ECO:0007669"/>
    <property type="project" value="InterPro"/>
</dbReference>
<keyword evidence="5" id="KW-1185">Reference proteome</keyword>
<evidence type="ECO:0008006" key="6">
    <source>
        <dbReference type="Google" id="ProtNLM"/>
    </source>
</evidence>
<sequence>MEKRNKLKDDDGGGGNVIKNFRFAFDLNFQIEKHRFDSCKQRLRSLFDQVVVAFLRNKSGGKCHRPIPALCGDGRPVDLFKLFWLVRKFGGYDSVSRNNLWGFVSEECGLGCGVIVSLKLIYMNYLNELDQWLQQVFSKRVLQDDHCGLIQKLDLLSQELEIRFRDLLSDKQEQEQLEKIIKSVGEANDQAHITIDDFALSAENTAAKTVNEVNDFFRGRVIDDRGTYCSEDGDDTTVSTKKQIDRIINKVLNCRETNTATAVENDDGKFSAHENNGSCISPKKVVKKVTSRNPDHSENITDGEERFSVQPGIGNMIPSKCDVEKVPSSRKRKHQSHSFSGMLNWLIQAAKRSNDPSVGLIPECSKWSDYGYGEFWAEALLVREALLMKKHASKAAGEVLKDQQKKARMLPSMYEDDVINHQTTEKLRHSKRVPLIKSHSCPCCNSSAAPQTKDVIHREADASRPRAPSEVVVTVEEQLSNMNEHNPCDVPAEREVSVGPLFQAEVPQWTGMASDSDTKWLGTRLWPPEDGERNFIVMLDPIGKGRHHPCNCPFPDSVECVRFHIAEKRLKLKQELGLLFYHCRFNLMGEEVSLSWTKEDEKIFKDNMKSYAAFSNKFWNNARRFLPAKAREKLVSYYFNVYLVQRRSYQNRVTPNDVDSDDDEKDCGSIGGSFGYKALYIPRSSSISCTLNTDATRSVLSNHKSFDCNN</sequence>
<feature type="domain" description="ELM2" evidence="3">
    <location>
        <begin position="494"/>
        <end position="538"/>
    </location>
</feature>
<feature type="domain" description="ARID" evidence="2">
    <location>
        <begin position="41"/>
        <end position="134"/>
    </location>
</feature>
<reference evidence="4 5" key="1">
    <citation type="journal article" date="2021" name="Nat. Commun.">
        <title>Incipient diploidization of the medicinal plant Perilla within 10,000 years.</title>
        <authorList>
            <person name="Zhang Y."/>
            <person name="Shen Q."/>
            <person name="Leng L."/>
            <person name="Zhang D."/>
            <person name="Chen S."/>
            <person name="Shi Y."/>
            <person name="Ning Z."/>
            <person name="Chen S."/>
        </authorList>
    </citation>
    <scope>NUCLEOTIDE SEQUENCE [LARGE SCALE GENOMIC DNA]</scope>
    <source>
        <strain evidence="5">cv. PC099</strain>
    </source>
</reference>
<keyword evidence="1" id="KW-0539">Nucleus</keyword>
<dbReference type="InterPro" id="IPR036431">
    <property type="entry name" value="ARID_dom_sf"/>
</dbReference>